<reference evidence="1 2" key="1">
    <citation type="journal article" date="2015" name="Int. J. Syst. Evol. Microbiol.">
        <title>Chryseobacterium sediminis sp. nov., isolated from a river sediment.</title>
        <authorList>
            <person name="Kampfer P."/>
            <person name="Busse H.J."/>
            <person name="McInroy J.A."/>
            <person name="Glaeser S.P."/>
        </authorList>
    </citation>
    <scope>NUCLEOTIDE SEQUENCE [LARGE SCALE GENOMIC DNA]</scope>
    <source>
        <strain evidence="1 2">IMT-174</strain>
    </source>
</reference>
<evidence type="ECO:0000313" key="2">
    <source>
        <dbReference type="Proteomes" id="UP000323082"/>
    </source>
</evidence>
<dbReference type="RefSeq" id="WP_149834220.1">
    <property type="nucleotide sequence ID" value="NZ_VUNZ01000002.1"/>
</dbReference>
<accession>A0A5B2U4P6</accession>
<gene>
    <name evidence="1" type="ORF">FW780_14445</name>
</gene>
<evidence type="ECO:0000313" key="1">
    <source>
        <dbReference type="EMBL" id="KAA2221482.1"/>
    </source>
</evidence>
<dbReference type="OrthoDB" id="673088at2"/>
<sequence length="200" mass="23551">MKKIFVFSSHPEKPPIDFKQYEERHFESEFILLDKQQSFLIALQNVIKRNHEEDFVIISTALHHFSPDYTDEYIQNCINKVKKLDGNVLLGGVLGFEKVIEVTDHIFWIDGFKGAQFFIIFNKTFPLFLQNDCNDEIPLDVFLSSNLEDVFLMHPFISLYKNDGDTNSFENTIDFQNLNENPEDLLEELSQIKKYYSYES</sequence>
<comment type="caution">
    <text evidence="1">The sequence shown here is derived from an EMBL/GenBank/DDBJ whole genome shotgun (WGS) entry which is preliminary data.</text>
</comment>
<organism evidence="1 2">
    <name type="scientific">Chryseobacterium sediminis</name>
    <dbReference type="NCBI Taxonomy" id="1679494"/>
    <lineage>
        <taxon>Bacteria</taxon>
        <taxon>Pseudomonadati</taxon>
        <taxon>Bacteroidota</taxon>
        <taxon>Flavobacteriia</taxon>
        <taxon>Flavobacteriales</taxon>
        <taxon>Weeksellaceae</taxon>
        <taxon>Chryseobacterium group</taxon>
        <taxon>Chryseobacterium</taxon>
    </lineage>
</organism>
<dbReference type="AlphaFoldDB" id="A0A5B2U4P6"/>
<proteinExistence type="predicted"/>
<dbReference type="Proteomes" id="UP000323082">
    <property type="component" value="Unassembled WGS sequence"/>
</dbReference>
<dbReference type="EMBL" id="VUNZ01000002">
    <property type="protein sequence ID" value="KAA2221482.1"/>
    <property type="molecule type" value="Genomic_DNA"/>
</dbReference>
<name>A0A5B2U4P6_9FLAO</name>
<protein>
    <submittedName>
        <fullName evidence="1">Uncharacterized protein</fullName>
    </submittedName>
</protein>